<dbReference type="Proteomes" id="UP000199706">
    <property type="component" value="Unassembled WGS sequence"/>
</dbReference>
<protein>
    <submittedName>
        <fullName evidence="1">Uncharacterized protein</fullName>
    </submittedName>
</protein>
<evidence type="ECO:0000313" key="1">
    <source>
        <dbReference type="EMBL" id="SDG96210.1"/>
    </source>
</evidence>
<evidence type="ECO:0000313" key="2">
    <source>
        <dbReference type="Proteomes" id="UP000199706"/>
    </source>
</evidence>
<dbReference type="OrthoDB" id="9104325at2"/>
<dbReference type="AlphaFoldDB" id="A0A1G7YK47"/>
<organism evidence="1 2">
    <name type="scientific">Paraburkholderia phenazinium</name>
    <dbReference type="NCBI Taxonomy" id="60549"/>
    <lineage>
        <taxon>Bacteria</taxon>
        <taxon>Pseudomonadati</taxon>
        <taxon>Pseudomonadota</taxon>
        <taxon>Betaproteobacteria</taxon>
        <taxon>Burkholderiales</taxon>
        <taxon>Burkholderiaceae</taxon>
        <taxon>Paraburkholderia</taxon>
    </lineage>
</organism>
<gene>
    <name evidence="1" type="ORF">SAMN05216466_106200</name>
</gene>
<name>A0A1G7YK47_9BURK</name>
<dbReference type="RefSeq" id="WP_090685481.1">
    <property type="nucleotide sequence ID" value="NZ_FNCJ01000006.1"/>
</dbReference>
<accession>A0A1G7YK47</accession>
<sequence length="95" mass="10401">MIHADIATDYQRCLLPYVFDRIEVTGRTFIGPRLGTHLMADYERPSEPVAFSLLGAWRCDFPSGPNATVLANLAGTVLQAEGFYGQASARRLSPA</sequence>
<dbReference type="EMBL" id="FNCJ01000006">
    <property type="protein sequence ID" value="SDG96210.1"/>
    <property type="molecule type" value="Genomic_DNA"/>
</dbReference>
<reference evidence="1 2" key="1">
    <citation type="submission" date="2016-10" db="EMBL/GenBank/DDBJ databases">
        <authorList>
            <person name="de Groot N.N."/>
        </authorList>
    </citation>
    <scope>NUCLEOTIDE SEQUENCE [LARGE SCALE GENOMIC DNA]</scope>
    <source>
        <strain evidence="1 2">LMG 2247</strain>
    </source>
</reference>
<proteinExistence type="predicted"/>